<evidence type="ECO:0000256" key="8">
    <source>
        <dbReference type="ARBA" id="ARBA00023242"/>
    </source>
</evidence>
<evidence type="ECO:0000313" key="10">
    <source>
        <dbReference type="WBParaSite" id="EEL_0000615001-mRNA-1"/>
    </source>
</evidence>
<dbReference type="GO" id="GO:0033588">
    <property type="term" value="C:elongator holoenzyme complex"/>
    <property type="evidence" value="ECO:0007669"/>
    <property type="project" value="InterPro"/>
</dbReference>
<evidence type="ECO:0000256" key="4">
    <source>
        <dbReference type="ARBA" id="ARBA00009567"/>
    </source>
</evidence>
<evidence type="ECO:0000313" key="9">
    <source>
        <dbReference type="Proteomes" id="UP000050640"/>
    </source>
</evidence>
<dbReference type="UniPathway" id="UPA00988"/>
<evidence type="ECO:0000256" key="2">
    <source>
        <dbReference type="ARBA" id="ARBA00004496"/>
    </source>
</evidence>
<reference evidence="10" key="1">
    <citation type="submission" date="2017-02" db="UniProtKB">
        <authorList>
            <consortium name="WormBaseParasite"/>
        </authorList>
    </citation>
    <scope>IDENTIFICATION</scope>
</reference>
<dbReference type="Proteomes" id="UP000050640">
    <property type="component" value="Unplaced"/>
</dbReference>
<keyword evidence="9" id="KW-1185">Reference proteome</keyword>
<dbReference type="GO" id="GO:0002098">
    <property type="term" value="P:tRNA wobble uridine modification"/>
    <property type="evidence" value="ECO:0007669"/>
    <property type="project" value="InterPro"/>
</dbReference>
<evidence type="ECO:0000256" key="3">
    <source>
        <dbReference type="ARBA" id="ARBA00005043"/>
    </source>
</evidence>
<sequence>MEHIRWKSLVVIKGNVRGRNMETMSMQYHLPFDVLRCSSERIWASLVHDAIGRNKGQVLVYLFTLCKSVLIKRYPFMLQCTLVEEVDSFENIFRKITSLEKVETAVVFLDSIDIISLDNSFDRVIMSLKEISQYATVIARMHDECISVQNWERLTSIAHRSYSLELRDMVTPLCTIVSYKADGKRNVKVVGTMHVDDSFHSFFKQYKAHDANIFAERNNNLPMPESSFDMGLNLRKSELEAKERVSLPYETAQKEEELVRLRVRENRKIRAGGRIIYTPDEADDFDESDPDDDLEI</sequence>
<keyword evidence="6" id="KW-0963">Cytoplasm</keyword>
<comment type="pathway">
    <text evidence="3">tRNA modification; 5-methoxycarbonylmethyl-2-thiouridine-tRNA biosynthesis.</text>
</comment>
<dbReference type="PANTHER" id="PTHR15641">
    <property type="entry name" value="ELONGATOR COMPLEX PROTEIN 5"/>
    <property type="match status" value="1"/>
</dbReference>
<dbReference type="GO" id="GO:0005829">
    <property type="term" value="C:cytosol"/>
    <property type="evidence" value="ECO:0007669"/>
    <property type="project" value="TreeGrafter"/>
</dbReference>
<dbReference type="GO" id="GO:0005634">
    <property type="term" value="C:nucleus"/>
    <property type="evidence" value="ECO:0007669"/>
    <property type="project" value="UniProtKB-SubCell"/>
</dbReference>
<evidence type="ECO:0000256" key="7">
    <source>
        <dbReference type="ARBA" id="ARBA00022694"/>
    </source>
</evidence>
<evidence type="ECO:0000256" key="5">
    <source>
        <dbReference type="ARBA" id="ARBA00020264"/>
    </source>
</evidence>
<name>A0A0R3RVK9_9BILA</name>
<organism evidence="9 10">
    <name type="scientific">Elaeophora elaphi</name>
    <dbReference type="NCBI Taxonomy" id="1147741"/>
    <lineage>
        <taxon>Eukaryota</taxon>
        <taxon>Metazoa</taxon>
        <taxon>Ecdysozoa</taxon>
        <taxon>Nematoda</taxon>
        <taxon>Chromadorea</taxon>
        <taxon>Rhabditida</taxon>
        <taxon>Spirurina</taxon>
        <taxon>Spiruromorpha</taxon>
        <taxon>Filarioidea</taxon>
        <taxon>Onchocercidae</taxon>
        <taxon>Elaeophora</taxon>
    </lineage>
</organism>
<dbReference type="WBParaSite" id="EEL_0000615001-mRNA-1">
    <property type="protein sequence ID" value="EEL_0000615001-mRNA-1"/>
    <property type="gene ID" value="EEL_0000615001"/>
</dbReference>
<dbReference type="PANTHER" id="PTHR15641:SF1">
    <property type="entry name" value="ELONGATOR COMPLEX PROTEIN 5"/>
    <property type="match status" value="1"/>
</dbReference>
<keyword evidence="8" id="KW-0539">Nucleus</keyword>
<dbReference type="STRING" id="1147741.A0A0R3RVK9"/>
<proteinExistence type="inferred from homology"/>
<comment type="subcellular location">
    <subcellularLocation>
        <location evidence="2">Cytoplasm</location>
    </subcellularLocation>
    <subcellularLocation>
        <location evidence="1">Nucleus</location>
    </subcellularLocation>
</comment>
<dbReference type="InterPro" id="IPR019519">
    <property type="entry name" value="Elp5"/>
</dbReference>
<dbReference type="AlphaFoldDB" id="A0A0R3RVK9"/>
<accession>A0A0R3RVK9</accession>
<dbReference type="GO" id="GO:0000049">
    <property type="term" value="F:tRNA binding"/>
    <property type="evidence" value="ECO:0007669"/>
    <property type="project" value="TreeGrafter"/>
</dbReference>
<comment type="similarity">
    <text evidence="4">Belongs to the ELP5 family.</text>
</comment>
<evidence type="ECO:0000256" key="6">
    <source>
        <dbReference type="ARBA" id="ARBA00022490"/>
    </source>
</evidence>
<keyword evidence="7" id="KW-0819">tRNA processing</keyword>
<evidence type="ECO:0000256" key="1">
    <source>
        <dbReference type="ARBA" id="ARBA00004123"/>
    </source>
</evidence>
<protein>
    <recommendedName>
        <fullName evidence="5">Elongator complex protein 5</fullName>
    </recommendedName>
</protein>